<protein>
    <recommendedName>
        <fullName evidence="3">Bacterial Ig-like domain-containing protein</fullName>
    </recommendedName>
</protein>
<evidence type="ECO:0000259" key="3">
    <source>
        <dbReference type="Pfam" id="PF16640"/>
    </source>
</evidence>
<dbReference type="InterPro" id="IPR032109">
    <property type="entry name" value="Big_3_5"/>
</dbReference>
<sequence>MQPRAKSTAHSAEKKAAGLLGPVINIPVVCSAIARRFAAKGLLLVQAVLPVLAIAATTPSVTIPGSPLQIRVGEDNSFQITASDVHDRGLVQPYTVVDGTADMGFIVAWPGALFKPDFAQHIGSHITDFTLTGTPYTPRSLSAVSGSGTAADPFTVTVKSDLGNTGVSATLTVQYVNGTRHFTKALTLANAAGIGTTRAAQIMLGAALASPIGEGKTRPYLDAATTSPGGQGASTSGGTSGCPAPDDVAPHTILLAPQTPPDAYFAGYFNSIWRQIDRAQLENRVDTNCDENGGALQWTRTLAPGDSVTVSTRMSVSETAAPSRYTVGGTVSGLTGTGLVLGESHSAETLPVSANGSVTFPAPLANAAAYAVTVLAQPTSPAQTCSVAQGSGTISGANVTNIAVSCSSAEQVPTLLTLAATPNPIVAGRPLTLRATVATKPKSAQVPESKALEAKAVATGIVTFSDNGTPVGSAPLGVDGSASLAVSSLAVGTHALTARYTGDAENAPSETLTPLSVVVQDGSAPSAPVGVPVLSAGALALLSVLAGLLGMAWRRRT</sequence>
<gene>
    <name evidence="4" type="ORF">HNP33_000635</name>
</gene>
<evidence type="ECO:0000313" key="5">
    <source>
        <dbReference type="Proteomes" id="UP000562492"/>
    </source>
</evidence>
<feature type="compositionally biased region" description="Low complexity" evidence="1">
    <location>
        <begin position="223"/>
        <end position="242"/>
    </location>
</feature>
<keyword evidence="2" id="KW-0472">Membrane</keyword>
<keyword evidence="5" id="KW-1185">Reference proteome</keyword>
<evidence type="ECO:0000313" key="4">
    <source>
        <dbReference type="EMBL" id="MBB6576587.1"/>
    </source>
</evidence>
<dbReference type="Pfam" id="PF16640">
    <property type="entry name" value="Big_3_5"/>
    <property type="match status" value="1"/>
</dbReference>
<dbReference type="EMBL" id="JACHKZ010000002">
    <property type="protein sequence ID" value="MBB6576587.1"/>
    <property type="molecule type" value="Genomic_DNA"/>
</dbReference>
<keyword evidence="2" id="KW-1133">Transmembrane helix</keyword>
<proteinExistence type="predicted"/>
<feature type="region of interest" description="Disordered" evidence="1">
    <location>
        <begin position="221"/>
        <end position="242"/>
    </location>
</feature>
<evidence type="ECO:0000256" key="1">
    <source>
        <dbReference type="SAM" id="MobiDB-lite"/>
    </source>
</evidence>
<dbReference type="Gene3D" id="2.60.40.10">
    <property type="entry name" value="Immunoglobulins"/>
    <property type="match status" value="1"/>
</dbReference>
<keyword evidence="2" id="KW-0812">Transmembrane</keyword>
<feature type="transmembrane region" description="Helical" evidence="2">
    <location>
        <begin position="533"/>
        <end position="553"/>
    </location>
</feature>
<comment type="caution">
    <text evidence="4">The sequence shown here is derived from an EMBL/GenBank/DDBJ whole genome shotgun (WGS) entry which is preliminary data.</text>
</comment>
<organism evidence="4 5">
    <name type="scientific">Comamonas odontotermitis</name>
    <dbReference type="NCBI Taxonomy" id="379895"/>
    <lineage>
        <taxon>Bacteria</taxon>
        <taxon>Pseudomonadati</taxon>
        <taxon>Pseudomonadota</taxon>
        <taxon>Betaproteobacteria</taxon>
        <taxon>Burkholderiales</taxon>
        <taxon>Comamonadaceae</taxon>
        <taxon>Comamonas</taxon>
    </lineage>
</organism>
<evidence type="ECO:0000256" key="2">
    <source>
        <dbReference type="SAM" id="Phobius"/>
    </source>
</evidence>
<dbReference type="Proteomes" id="UP000562492">
    <property type="component" value="Unassembled WGS sequence"/>
</dbReference>
<dbReference type="InterPro" id="IPR013783">
    <property type="entry name" value="Ig-like_fold"/>
</dbReference>
<name>A0ABR6RBQ0_9BURK</name>
<accession>A0ABR6RBQ0</accession>
<reference evidence="4 5" key="1">
    <citation type="submission" date="2020-08" db="EMBL/GenBank/DDBJ databases">
        <title>Functional genomics of gut bacteria from endangered species of beetles.</title>
        <authorList>
            <person name="Carlos-Shanley C."/>
        </authorList>
    </citation>
    <scope>NUCLEOTIDE SEQUENCE [LARGE SCALE GENOMIC DNA]</scope>
    <source>
        <strain evidence="4 5">S00124</strain>
    </source>
</reference>
<feature type="domain" description="Bacterial Ig-like" evidence="3">
    <location>
        <begin position="419"/>
        <end position="519"/>
    </location>
</feature>